<dbReference type="OrthoDB" id="438720at2759"/>
<reference evidence="2 3" key="1">
    <citation type="submission" date="2020-04" db="EMBL/GenBank/DDBJ databases">
        <title>Perkinsus olseni comparative genomics.</title>
        <authorList>
            <person name="Bogema D.R."/>
        </authorList>
    </citation>
    <scope>NUCLEOTIDE SEQUENCE [LARGE SCALE GENOMIC DNA]</scope>
    <source>
        <strain evidence="2">00978-12</strain>
    </source>
</reference>
<name>A0A7J6P2S1_PEROL</name>
<sequence>MPLLWTSSTQPPINLSQAWSTAGQPPTQQATASSEEMPLHPYVLDNMQLGPLDFILDNELWVPPLLAFFLSPLNPTSITSIDPSNYRSSETAPTTVIERFNRGKPRDLRIMKCPSMDGELDMSYYRNGDFFQRAIADTPAKPLMVYERAREVCDGPRSDELDPRQSSRSHWKHCLPLHPNRNQSECAAATRSSLLDPRVLKPVCASAVLDMLTIDVYRAMEEVGCQSMLTLGTALGAVRNGTHVPWTEDADLAYVTSSDAGPCVDRKEFTDLLRSRGYFAFKHDIWRVCIASHHPLAGQLYNIDTSIKKNKTRLCGVYGCIYVDLYAVSETGGPRLGYSHEAHPNGLGFFIPSEKVFPAASASLNGMAFATYHDVDWFLSRTYGKDYAKPKSRSQWTEDMKRNNLDDEHDLDS</sequence>
<feature type="region of interest" description="Disordered" evidence="1">
    <location>
        <begin position="389"/>
        <end position="413"/>
    </location>
</feature>
<evidence type="ECO:0000313" key="2">
    <source>
        <dbReference type="EMBL" id="KAF4690464.1"/>
    </source>
</evidence>
<evidence type="ECO:0008006" key="4">
    <source>
        <dbReference type="Google" id="ProtNLM"/>
    </source>
</evidence>
<evidence type="ECO:0000313" key="3">
    <source>
        <dbReference type="Proteomes" id="UP000541610"/>
    </source>
</evidence>
<dbReference type="EMBL" id="JABANP010000098">
    <property type="protein sequence ID" value="KAF4690464.1"/>
    <property type="molecule type" value="Genomic_DNA"/>
</dbReference>
<organism evidence="2 3">
    <name type="scientific">Perkinsus olseni</name>
    <name type="common">Perkinsus atlanticus</name>
    <dbReference type="NCBI Taxonomy" id="32597"/>
    <lineage>
        <taxon>Eukaryota</taxon>
        <taxon>Sar</taxon>
        <taxon>Alveolata</taxon>
        <taxon>Perkinsozoa</taxon>
        <taxon>Perkinsea</taxon>
        <taxon>Perkinsida</taxon>
        <taxon>Perkinsidae</taxon>
        <taxon>Perkinsus</taxon>
    </lineage>
</organism>
<evidence type="ECO:0000256" key="1">
    <source>
        <dbReference type="SAM" id="MobiDB-lite"/>
    </source>
</evidence>
<proteinExistence type="predicted"/>
<dbReference type="AlphaFoldDB" id="A0A7J6P2S1"/>
<dbReference type="InterPro" id="IPR052613">
    <property type="entry name" value="LicD_transferase"/>
</dbReference>
<dbReference type="PANTHER" id="PTHR13627">
    <property type="entry name" value="FUKUTIN RELATED PROTEIN"/>
    <property type="match status" value="1"/>
</dbReference>
<comment type="caution">
    <text evidence="2">The sequence shown here is derived from an EMBL/GenBank/DDBJ whole genome shotgun (WGS) entry which is preliminary data.</text>
</comment>
<accession>A0A7J6P2S1</accession>
<feature type="compositionally biased region" description="Basic and acidic residues" evidence="1">
    <location>
        <begin position="396"/>
        <end position="413"/>
    </location>
</feature>
<gene>
    <name evidence="2" type="ORF">FOZ60_017315</name>
</gene>
<dbReference type="Proteomes" id="UP000541610">
    <property type="component" value="Unassembled WGS sequence"/>
</dbReference>
<dbReference type="PANTHER" id="PTHR13627:SF33">
    <property type="entry name" value="LICD FAMILY PROTEIN"/>
    <property type="match status" value="1"/>
</dbReference>
<protein>
    <recommendedName>
        <fullName evidence="4">AP-1 complex subunit sigma-1A</fullName>
    </recommendedName>
</protein>